<dbReference type="CDD" id="cd09641">
    <property type="entry name" value="Cas3''_I"/>
    <property type="match status" value="1"/>
</dbReference>
<evidence type="ECO:0000256" key="1">
    <source>
        <dbReference type="ARBA" id="ARBA00006847"/>
    </source>
</evidence>
<dbReference type="GO" id="GO:0005524">
    <property type="term" value="F:ATP binding"/>
    <property type="evidence" value="ECO:0007669"/>
    <property type="project" value="UniProtKB-KW"/>
</dbReference>
<dbReference type="Pfam" id="PF00270">
    <property type="entry name" value="DEAD"/>
    <property type="match status" value="1"/>
</dbReference>
<dbReference type="InterPro" id="IPR048823">
    <property type="entry name" value="Cas3_I-F_Cas2"/>
</dbReference>
<evidence type="ECO:0000313" key="10">
    <source>
        <dbReference type="EMBL" id="SNQ29745.1"/>
    </source>
</evidence>
<dbReference type="Pfam" id="PF22590">
    <property type="entry name" value="Cas3-like_C_2"/>
    <property type="match status" value="1"/>
</dbReference>
<keyword evidence="8" id="KW-0051">Antiviral defense</keyword>
<evidence type="ECO:0000256" key="8">
    <source>
        <dbReference type="ARBA" id="ARBA00023118"/>
    </source>
</evidence>
<dbReference type="NCBIfam" id="TIGR01596">
    <property type="entry name" value="cas3_HD"/>
    <property type="match status" value="1"/>
</dbReference>
<organism evidence="10 11">
    <name type="scientific">Acinetobacter apis</name>
    <dbReference type="NCBI Taxonomy" id="1229165"/>
    <lineage>
        <taxon>Bacteria</taxon>
        <taxon>Pseudomonadati</taxon>
        <taxon>Pseudomonadota</taxon>
        <taxon>Gammaproteobacteria</taxon>
        <taxon>Moraxellales</taxon>
        <taxon>Moraxellaceae</taxon>
        <taxon>Acinetobacter</taxon>
    </lineage>
</organism>
<keyword evidence="10" id="KW-0540">Nuclease</keyword>
<keyword evidence="10" id="KW-0255">Endonuclease</keyword>
<keyword evidence="6 10" id="KW-0347">Helicase</keyword>
<evidence type="ECO:0000256" key="6">
    <source>
        <dbReference type="ARBA" id="ARBA00022806"/>
    </source>
</evidence>
<dbReference type="Gene3D" id="3.40.50.300">
    <property type="entry name" value="P-loop containing nucleotide triphosphate hydrolases"/>
    <property type="match status" value="1"/>
</dbReference>
<dbReference type="InterPro" id="IPR011545">
    <property type="entry name" value="DEAD/DEAH_box_helicase_dom"/>
</dbReference>
<dbReference type="SUPFAM" id="SSF52540">
    <property type="entry name" value="P-loop containing nucleoside triphosphate hydrolases"/>
    <property type="match status" value="1"/>
</dbReference>
<keyword evidence="4" id="KW-0547">Nucleotide-binding</keyword>
<accession>A0A217EGX7</accession>
<protein>
    <submittedName>
        <fullName evidence="10">CRISPR-associated endonuclease/helicase Cas3</fullName>
    </submittedName>
</protein>
<dbReference type="RefSeq" id="WP_088823792.1">
    <property type="nucleotide sequence ID" value="NZ_FZLN01000003.1"/>
</dbReference>
<dbReference type="InterPro" id="IPR014001">
    <property type="entry name" value="Helicase_ATP-bd"/>
</dbReference>
<evidence type="ECO:0000256" key="7">
    <source>
        <dbReference type="ARBA" id="ARBA00022840"/>
    </source>
</evidence>
<dbReference type="GO" id="GO:0016787">
    <property type="term" value="F:hydrolase activity"/>
    <property type="evidence" value="ECO:0007669"/>
    <property type="project" value="UniProtKB-KW"/>
</dbReference>
<sequence>MIVTFISECEKKSIPRTRQVLDAFADRIGSYTWQTVITEEGLNAVKRLLLSTVSKNTAVACHRITTRRTTTLVWIVGNRSKFNIHGVVPVNYTAKELFMDLPIETKTILANTSGQSLSQHLFAVGYLAHQIIEKLNINHKNLAQAAFLAGILHDIGKLDPQFQQWLVKKISPSDDIFIPEDGVHIDTTIRGFKDFSFEHHPRHNEISWLLAESLLNNTQLNTSQCHQILHTIYWHHTRPFRKDDTFFNKAEGIDKKFKNSFTEMSIEKLTEQIIAILKDIHQIGFHFKTEHFDIDNLIPKWSYSYQLTKNSIPNYKNYNELSEKIDEFVQDIQPNALNNLVRMAVISADRIVSKMTPEDLTEYLAEGTLIHALDDIWQDSTDLSQQIQRCIDQFNQKYPNSERNLVQDQASSKLAELQEDAEFDGGSNVTVLQGPAGCGKTKIALEWALKTKVQKIIWICPRVQVCLGILHDLTAEDYLPNSRIEIMTGEYKKILHGGISFDDAPETESDQYFTGDIIITTIDQVINTVISHQKIGGMMDFMQAHVVFDEFHELIVMPAFNLFFAELIEAKKFKKHEANTLLVSATPHDFYIEHILKIDPNYIVHVPSFNQANYKIEFVSYDETSESSPLITTTMNQDQTTFVITNTAQDAQLGFLLHQHQENSILLHSKYTKTDKSTWFNRVFESFSRNGEQRYQILRSGPIVQASLNISCERMYTDLTSAENWLQRLGRLDRFDSNHSINVYTTVFPKSIEQAKQTSQKAKFLANMNVWQSTLAWLRFLQSNIESESVIKIHDLYIIYQKFYADSSSRKYIVKDLEKSLRESVQLIQHKVMDPISMPSRNKNNKNGIAKIANGSLRGDSRFVQMAVCEVNHCLEYTFVNEYAYSEQHDHTSSSIGLTESVDRIQGGRFEMRDSNKNLLAFMHAKHHNIIKAKQSEIEYKKTYRDWELLKLARSPEYPIYLSYIPLDLESVGGEQVRHNYAIYYVKTIKQPVGMMSIDKLIQPQSIEA</sequence>
<evidence type="ECO:0000256" key="2">
    <source>
        <dbReference type="ARBA" id="ARBA00009046"/>
    </source>
</evidence>
<dbReference type="Pfam" id="PF21384">
    <property type="entry name" value="Cas3_I-F_Cas2"/>
    <property type="match status" value="1"/>
</dbReference>
<dbReference type="GO" id="GO:0004519">
    <property type="term" value="F:endonuclease activity"/>
    <property type="evidence" value="ECO:0007669"/>
    <property type="project" value="UniProtKB-KW"/>
</dbReference>
<comment type="similarity">
    <text evidence="2">In the central section; belongs to the CRISPR-associated helicase Cas3 family.</text>
</comment>
<dbReference type="SMART" id="SM00471">
    <property type="entry name" value="HDc"/>
    <property type="match status" value="1"/>
</dbReference>
<feature type="domain" description="HD Cas3-type" evidence="9">
    <location>
        <begin position="110"/>
        <end position="351"/>
    </location>
</feature>
<dbReference type="GO" id="GO:0051607">
    <property type="term" value="P:defense response to virus"/>
    <property type="evidence" value="ECO:0007669"/>
    <property type="project" value="UniProtKB-KW"/>
</dbReference>
<dbReference type="InterPro" id="IPR006483">
    <property type="entry name" value="CRISPR-assoc_Cas3_HD"/>
</dbReference>
<evidence type="ECO:0000313" key="11">
    <source>
        <dbReference type="Proteomes" id="UP000243463"/>
    </source>
</evidence>
<reference evidence="11" key="1">
    <citation type="submission" date="2017-06" db="EMBL/GenBank/DDBJ databases">
        <authorList>
            <person name="Varghese N."/>
            <person name="Submissions S."/>
        </authorList>
    </citation>
    <scope>NUCLEOTIDE SEQUENCE [LARGE SCALE GENOMIC DNA]</scope>
    <source>
        <strain evidence="11">ANC 5114</strain>
    </source>
</reference>
<keyword evidence="11" id="KW-1185">Reference proteome</keyword>
<dbReference type="AlphaFoldDB" id="A0A217EGX7"/>
<dbReference type="EMBL" id="FZLN01000003">
    <property type="protein sequence ID" value="SNQ29745.1"/>
    <property type="molecule type" value="Genomic_DNA"/>
</dbReference>
<dbReference type="GO" id="GO:0003676">
    <property type="term" value="F:nucleic acid binding"/>
    <property type="evidence" value="ECO:0007669"/>
    <property type="project" value="InterPro"/>
</dbReference>
<dbReference type="PROSITE" id="PS51643">
    <property type="entry name" value="HD_CAS3"/>
    <property type="match status" value="1"/>
</dbReference>
<dbReference type="GO" id="GO:0004386">
    <property type="term" value="F:helicase activity"/>
    <property type="evidence" value="ECO:0007669"/>
    <property type="project" value="UniProtKB-KW"/>
</dbReference>
<dbReference type="Proteomes" id="UP000243463">
    <property type="component" value="Unassembled WGS sequence"/>
</dbReference>
<proteinExistence type="inferred from homology"/>
<dbReference type="SMART" id="SM00487">
    <property type="entry name" value="DEXDc"/>
    <property type="match status" value="1"/>
</dbReference>
<keyword evidence="7" id="KW-0067">ATP-binding</keyword>
<dbReference type="InterPro" id="IPR003607">
    <property type="entry name" value="HD/PDEase_dom"/>
</dbReference>
<keyword evidence="3" id="KW-0479">Metal-binding</keyword>
<dbReference type="GO" id="GO:0046872">
    <property type="term" value="F:metal ion binding"/>
    <property type="evidence" value="ECO:0007669"/>
    <property type="project" value="UniProtKB-KW"/>
</dbReference>
<keyword evidence="5" id="KW-0378">Hydrolase</keyword>
<gene>
    <name evidence="10" type="ORF">SAMN05444584_1712</name>
</gene>
<dbReference type="OrthoDB" id="220028at2"/>
<dbReference type="InterPro" id="IPR038257">
    <property type="entry name" value="CRISPR-assoc_Cas3_HD_sf"/>
</dbReference>
<dbReference type="SUPFAM" id="SSF109604">
    <property type="entry name" value="HD-domain/PDEase-like"/>
    <property type="match status" value="1"/>
</dbReference>
<evidence type="ECO:0000256" key="4">
    <source>
        <dbReference type="ARBA" id="ARBA00022741"/>
    </source>
</evidence>
<evidence type="ECO:0000256" key="5">
    <source>
        <dbReference type="ARBA" id="ARBA00022801"/>
    </source>
</evidence>
<dbReference type="Gene3D" id="1.10.3210.30">
    <property type="match status" value="1"/>
</dbReference>
<comment type="similarity">
    <text evidence="1">In the N-terminal section; belongs to the CRISPR-associated nuclease Cas3-HD family.</text>
</comment>
<dbReference type="InterPro" id="IPR027417">
    <property type="entry name" value="P-loop_NTPase"/>
</dbReference>
<dbReference type="InterPro" id="IPR054712">
    <property type="entry name" value="Cas3-like_dom"/>
</dbReference>
<evidence type="ECO:0000259" key="9">
    <source>
        <dbReference type="PROSITE" id="PS51643"/>
    </source>
</evidence>
<evidence type="ECO:0000256" key="3">
    <source>
        <dbReference type="ARBA" id="ARBA00022723"/>
    </source>
</evidence>
<dbReference type="Pfam" id="PF18019">
    <property type="entry name" value="Cas3_HD"/>
    <property type="match status" value="1"/>
</dbReference>
<name>A0A217EGX7_9GAMM</name>